<dbReference type="InterPro" id="IPR011701">
    <property type="entry name" value="MFS"/>
</dbReference>
<keyword evidence="3" id="KW-0472">Membrane</keyword>
<dbReference type="Gene3D" id="1.20.1250.20">
    <property type="entry name" value="MFS general substrate transporter like domains"/>
    <property type="match status" value="2"/>
</dbReference>
<evidence type="ECO:0000256" key="3">
    <source>
        <dbReference type="SAM" id="Phobius"/>
    </source>
</evidence>
<dbReference type="PANTHER" id="PTHR11360:SF234">
    <property type="entry name" value="MFS-TYPE TRANSPORTER DBAD-RELATED"/>
    <property type="match status" value="1"/>
</dbReference>
<protein>
    <recommendedName>
        <fullName evidence="4">Major facilitator superfamily (MFS) profile domain-containing protein</fullName>
    </recommendedName>
</protein>
<feature type="transmembrane region" description="Helical" evidence="3">
    <location>
        <begin position="139"/>
        <end position="161"/>
    </location>
</feature>
<comment type="similarity">
    <text evidence="2">Belongs to the major facilitator superfamily. Monocarboxylate porter (TC 2.A.1.13) family.</text>
</comment>
<dbReference type="OrthoDB" id="6509908at2759"/>
<dbReference type="InterPro" id="IPR020846">
    <property type="entry name" value="MFS_dom"/>
</dbReference>
<evidence type="ECO:0000313" key="5">
    <source>
        <dbReference type="EMBL" id="RDW68320.1"/>
    </source>
</evidence>
<dbReference type="PANTHER" id="PTHR11360">
    <property type="entry name" value="MONOCARBOXYLATE TRANSPORTER"/>
    <property type="match status" value="1"/>
</dbReference>
<name>A0A3D8R2Z8_9HELO</name>
<dbReference type="Pfam" id="PF07690">
    <property type="entry name" value="MFS_1"/>
    <property type="match status" value="1"/>
</dbReference>
<reference evidence="5 6" key="1">
    <citation type="journal article" date="2018" name="IMA Fungus">
        <title>IMA Genome-F 9: Draft genome sequence of Annulohypoxylon stygium, Aspergillus mulundensis, Berkeleyomyces basicola (syn. Thielaviopsis basicola), Ceratocystis smalleyi, two Cercospora beticola strains, Coleophoma cylindrospora, Fusarium fracticaudum, Phialophora cf. hyalina, and Morchella septimelata.</title>
        <authorList>
            <person name="Wingfield B.D."/>
            <person name="Bills G.F."/>
            <person name="Dong Y."/>
            <person name="Huang W."/>
            <person name="Nel W.J."/>
            <person name="Swalarsk-Parry B.S."/>
            <person name="Vaghefi N."/>
            <person name="Wilken P.M."/>
            <person name="An Z."/>
            <person name="de Beer Z.W."/>
            <person name="De Vos L."/>
            <person name="Chen L."/>
            <person name="Duong T.A."/>
            <person name="Gao Y."/>
            <person name="Hammerbacher A."/>
            <person name="Kikkert J.R."/>
            <person name="Li Y."/>
            <person name="Li H."/>
            <person name="Li K."/>
            <person name="Li Q."/>
            <person name="Liu X."/>
            <person name="Ma X."/>
            <person name="Naidoo K."/>
            <person name="Pethybridge S.J."/>
            <person name="Sun J."/>
            <person name="Steenkamp E.T."/>
            <person name="van der Nest M.A."/>
            <person name="van Wyk S."/>
            <person name="Wingfield M.J."/>
            <person name="Xiong C."/>
            <person name="Yue Q."/>
            <person name="Zhang X."/>
        </authorList>
    </citation>
    <scope>NUCLEOTIDE SEQUENCE [LARGE SCALE GENOMIC DNA]</scope>
    <source>
        <strain evidence="5 6">BP5796</strain>
    </source>
</reference>
<evidence type="ECO:0000256" key="2">
    <source>
        <dbReference type="ARBA" id="ARBA00006727"/>
    </source>
</evidence>
<keyword evidence="3" id="KW-1133">Transmembrane helix</keyword>
<dbReference type="SUPFAM" id="SSF103473">
    <property type="entry name" value="MFS general substrate transporter"/>
    <property type="match status" value="1"/>
</dbReference>
<comment type="caution">
    <text evidence="5">The sequence shown here is derived from an EMBL/GenBank/DDBJ whole genome shotgun (WGS) entry which is preliminary data.</text>
</comment>
<dbReference type="InterPro" id="IPR036259">
    <property type="entry name" value="MFS_trans_sf"/>
</dbReference>
<feature type="transmembrane region" description="Helical" evidence="3">
    <location>
        <begin position="246"/>
        <end position="269"/>
    </location>
</feature>
<evidence type="ECO:0000256" key="1">
    <source>
        <dbReference type="ARBA" id="ARBA00004141"/>
    </source>
</evidence>
<organism evidence="5 6">
    <name type="scientific">Coleophoma crateriformis</name>
    <dbReference type="NCBI Taxonomy" id="565419"/>
    <lineage>
        <taxon>Eukaryota</taxon>
        <taxon>Fungi</taxon>
        <taxon>Dikarya</taxon>
        <taxon>Ascomycota</taxon>
        <taxon>Pezizomycotina</taxon>
        <taxon>Leotiomycetes</taxon>
        <taxon>Helotiales</taxon>
        <taxon>Dermateaceae</taxon>
        <taxon>Coleophoma</taxon>
    </lineage>
</organism>
<dbReference type="PROSITE" id="PS50850">
    <property type="entry name" value="MFS"/>
    <property type="match status" value="1"/>
</dbReference>
<feature type="transmembrane region" description="Helical" evidence="3">
    <location>
        <begin position="408"/>
        <end position="429"/>
    </location>
</feature>
<accession>A0A3D8R2Z8</accession>
<feature type="transmembrane region" description="Helical" evidence="3">
    <location>
        <begin position="115"/>
        <end position="133"/>
    </location>
</feature>
<dbReference type="AlphaFoldDB" id="A0A3D8R2Z8"/>
<dbReference type="GO" id="GO:0016020">
    <property type="term" value="C:membrane"/>
    <property type="evidence" value="ECO:0007669"/>
    <property type="project" value="UniProtKB-SubCell"/>
</dbReference>
<sequence length="438" mass="47311">MAAKEALGLGSDCQVNDESNNPPVELEDFINQNDVSLPPDGGLTAWLQVASAWLIFFNVLGLLNTYGQFQTLYETEILSKNNPSTIAWIGSVQYLISYVTCIFTGPIWDAGHVRFLLVIGTVIMVLGLMMLSLCHEYYQFFLTQAVATGIGFGFVFMPGTAIVPQWFSTRGPFAIGVAATGSSLGAVIYPIMLQRLVPHIGFPWAVRAIAFMVLATMIMSTSMMRLRIAKNTSKRSLIDLKHLGDLPYLLVCTGYFIGFSGLYVFYYYINLYAVDVAGTDSSLAFYLLAMLNAGSFFGRLLPNYIAGTVGVMNVQIIAGVVSSVLAFALLAIKTTTGVIVFTIAYGFASGPFLSLCISVTTGVSADKSTWGTRLGMSYTFMGLGVLIGSPVAGAIIGEGQHKNWTGMILWSGILLMASSIVLIIARIAARGPVLWIRI</sequence>
<feature type="transmembrane region" description="Helical" evidence="3">
    <location>
        <begin position="45"/>
        <end position="66"/>
    </location>
</feature>
<feature type="transmembrane region" description="Helical" evidence="3">
    <location>
        <begin position="86"/>
        <end position="108"/>
    </location>
</feature>
<feature type="transmembrane region" description="Helical" evidence="3">
    <location>
        <begin position="204"/>
        <end position="226"/>
    </location>
</feature>
<feature type="transmembrane region" description="Helical" evidence="3">
    <location>
        <begin position="173"/>
        <end position="192"/>
    </location>
</feature>
<dbReference type="EMBL" id="PDLN01000013">
    <property type="protein sequence ID" value="RDW68320.1"/>
    <property type="molecule type" value="Genomic_DNA"/>
</dbReference>
<evidence type="ECO:0000259" key="4">
    <source>
        <dbReference type="PROSITE" id="PS50850"/>
    </source>
</evidence>
<proteinExistence type="inferred from homology"/>
<dbReference type="InterPro" id="IPR050327">
    <property type="entry name" value="Proton-linked_MCT"/>
</dbReference>
<feature type="transmembrane region" description="Helical" evidence="3">
    <location>
        <begin position="313"/>
        <end position="332"/>
    </location>
</feature>
<feature type="transmembrane region" description="Helical" evidence="3">
    <location>
        <begin position="281"/>
        <end position="301"/>
    </location>
</feature>
<feature type="transmembrane region" description="Helical" evidence="3">
    <location>
        <begin position="338"/>
        <end position="363"/>
    </location>
</feature>
<feature type="transmembrane region" description="Helical" evidence="3">
    <location>
        <begin position="375"/>
        <end position="396"/>
    </location>
</feature>
<dbReference type="Proteomes" id="UP000256328">
    <property type="component" value="Unassembled WGS sequence"/>
</dbReference>
<keyword evidence="6" id="KW-1185">Reference proteome</keyword>
<comment type="subcellular location">
    <subcellularLocation>
        <location evidence="1">Membrane</location>
        <topology evidence="1">Multi-pass membrane protein</topology>
    </subcellularLocation>
</comment>
<keyword evidence="3" id="KW-0812">Transmembrane</keyword>
<feature type="domain" description="Major facilitator superfamily (MFS) profile" evidence="4">
    <location>
        <begin position="45"/>
        <end position="429"/>
    </location>
</feature>
<dbReference type="GO" id="GO:0022857">
    <property type="term" value="F:transmembrane transporter activity"/>
    <property type="evidence" value="ECO:0007669"/>
    <property type="project" value="InterPro"/>
</dbReference>
<gene>
    <name evidence="5" type="ORF">BP5796_08977</name>
</gene>
<evidence type="ECO:0000313" key="6">
    <source>
        <dbReference type="Proteomes" id="UP000256328"/>
    </source>
</evidence>